<keyword evidence="1" id="KW-0732">Signal</keyword>
<evidence type="ECO:0000256" key="1">
    <source>
        <dbReference type="SAM" id="SignalP"/>
    </source>
</evidence>
<organism evidence="2 3">
    <name type="scientific">Mytilus galloprovincialis</name>
    <name type="common">Mediterranean mussel</name>
    <dbReference type="NCBI Taxonomy" id="29158"/>
    <lineage>
        <taxon>Eukaryota</taxon>
        <taxon>Metazoa</taxon>
        <taxon>Spiralia</taxon>
        <taxon>Lophotrochozoa</taxon>
        <taxon>Mollusca</taxon>
        <taxon>Bivalvia</taxon>
        <taxon>Autobranchia</taxon>
        <taxon>Pteriomorphia</taxon>
        <taxon>Mytilida</taxon>
        <taxon>Mytiloidea</taxon>
        <taxon>Mytilidae</taxon>
        <taxon>Mytilinae</taxon>
        <taxon>Mytilus</taxon>
    </lineage>
</organism>
<evidence type="ECO:0000313" key="3">
    <source>
        <dbReference type="Proteomes" id="UP000596742"/>
    </source>
</evidence>
<accession>A0A8B6C379</accession>
<evidence type="ECO:0008006" key="4">
    <source>
        <dbReference type="Google" id="ProtNLM"/>
    </source>
</evidence>
<protein>
    <recommendedName>
        <fullName evidence="4">Ig-like domain-containing protein</fullName>
    </recommendedName>
</protein>
<evidence type="ECO:0000313" key="2">
    <source>
        <dbReference type="EMBL" id="VDH98931.1"/>
    </source>
</evidence>
<feature type="chain" id="PRO_5032413771" description="Ig-like domain-containing protein" evidence="1">
    <location>
        <begin position="21"/>
        <end position="241"/>
    </location>
</feature>
<keyword evidence="3" id="KW-1185">Reference proteome</keyword>
<dbReference type="AlphaFoldDB" id="A0A8B6C379"/>
<dbReference type="EMBL" id="UYJE01001067">
    <property type="protein sequence ID" value="VDH98931.1"/>
    <property type="molecule type" value="Genomic_DNA"/>
</dbReference>
<dbReference type="OrthoDB" id="10282871at2759"/>
<gene>
    <name evidence="2" type="ORF">MGAL_10B014183</name>
</gene>
<reference evidence="2" key="1">
    <citation type="submission" date="2018-11" db="EMBL/GenBank/DDBJ databases">
        <authorList>
            <person name="Alioto T."/>
            <person name="Alioto T."/>
        </authorList>
    </citation>
    <scope>NUCLEOTIDE SEQUENCE</scope>
</reference>
<sequence length="241" mass="27368">MWTVCLLLYTVAAHLCSVQGICLTWNATKDNAFLECQVLGDFSIESQIQLMDSDDQIRVKCSIYDSPYCVAREEGDIVFGEASNNGFKLVFQTTTKNVQGIWKCFHGRESANMHIDLSKGIMYSPEIHLSGEIKAHSKMTLTCYSCTIPDTKSAYLFVNSVLEDVVRLHEGKCYRKRRQCSQTECSCSTEGNYFTWSFSSDLSYLEFACEMRFKDEETSLLSIHTATLYYNNTGKCSFCIV</sequence>
<name>A0A8B6C379_MYTGA</name>
<feature type="signal peptide" evidence="1">
    <location>
        <begin position="1"/>
        <end position="20"/>
    </location>
</feature>
<comment type="caution">
    <text evidence="2">The sequence shown here is derived from an EMBL/GenBank/DDBJ whole genome shotgun (WGS) entry which is preliminary data.</text>
</comment>
<proteinExistence type="predicted"/>
<dbReference type="Proteomes" id="UP000596742">
    <property type="component" value="Unassembled WGS sequence"/>
</dbReference>